<gene>
    <name evidence="8" type="ORF">GNLVRS02_ARAD1A19800g</name>
</gene>
<feature type="transmembrane region" description="Helical" evidence="6">
    <location>
        <begin position="319"/>
        <end position="340"/>
    </location>
</feature>
<reference evidence="8" key="2">
    <citation type="submission" date="2014-06" db="EMBL/GenBank/DDBJ databases">
        <title>The complete genome of Blastobotrys (Arxula) adeninivorans LS3 - a yeast of biotechnological interest.</title>
        <authorList>
            <person name="Kunze G."/>
            <person name="Gaillardin C."/>
            <person name="Czernicka M."/>
            <person name="Durrens P."/>
            <person name="Martin T."/>
            <person name="Boer E."/>
            <person name="Gabaldon T."/>
            <person name="Cruz J."/>
            <person name="Talla E."/>
            <person name="Marck C."/>
            <person name="Goffeau A."/>
            <person name="Barbe V."/>
            <person name="Baret P."/>
            <person name="Baronian K."/>
            <person name="Beier S."/>
            <person name="Bleykasten C."/>
            <person name="Bode R."/>
            <person name="Casaregola S."/>
            <person name="Despons L."/>
            <person name="Fairhead C."/>
            <person name="Giersberg M."/>
            <person name="Gierski P."/>
            <person name="Hahnel U."/>
            <person name="Hartmann A."/>
            <person name="Jankowska D."/>
            <person name="Jubin C."/>
            <person name="Jung P."/>
            <person name="Lafontaine I."/>
            <person name="Leh-Louis V."/>
            <person name="Lemaire M."/>
            <person name="Marcet-Houben M."/>
            <person name="Mascher M."/>
            <person name="Morel G."/>
            <person name="Richard G.-F."/>
            <person name="Riechen J."/>
            <person name="Sacerdot C."/>
            <person name="Sarkar A."/>
            <person name="Savel G."/>
            <person name="Schacherer J."/>
            <person name="Sherman D."/>
            <person name="Straub M.-L."/>
            <person name="Stein N."/>
            <person name="Thierry A."/>
            <person name="Trautwein-Schult A."/>
            <person name="Westhof E."/>
            <person name="Worch S."/>
            <person name="Dujon B."/>
            <person name="Souciet J.-L."/>
            <person name="Wincker P."/>
            <person name="Scholz U."/>
            <person name="Neuveglise N."/>
        </authorList>
    </citation>
    <scope>NUCLEOTIDE SEQUENCE</scope>
    <source>
        <strain evidence="8">LS3</strain>
    </source>
</reference>
<feature type="transmembrane region" description="Helical" evidence="6">
    <location>
        <begin position="99"/>
        <end position="116"/>
    </location>
</feature>
<evidence type="ECO:0000259" key="7">
    <source>
        <dbReference type="PROSITE" id="PS50850"/>
    </source>
</evidence>
<evidence type="ECO:0000313" key="8">
    <source>
        <dbReference type="EMBL" id="CDP33890.1"/>
    </source>
</evidence>
<feature type="transmembrane region" description="Helical" evidence="6">
    <location>
        <begin position="361"/>
        <end position="380"/>
    </location>
</feature>
<protein>
    <submittedName>
        <fullName evidence="8">ARAD1A19800p</fullName>
    </submittedName>
</protein>
<feature type="transmembrane region" description="Helical" evidence="6">
    <location>
        <begin position="187"/>
        <end position="204"/>
    </location>
</feature>
<dbReference type="GO" id="GO:0022857">
    <property type="term" value="F:transmembrane transporter activity"/>
    <property type="evidence" value="ECO:0007669"/>
    <property type="project" value="InterPro"/>
</dbReference>
<sequence length="489" mass="54446">MSQSDVEKAAAGGHIEEVMGNSPPSEVQDYVLQRHGTLQLEPMPTNDPNDPLNWPEVKKMAHLFLVAFQAMCCTFFAAGIIPSYESLAEKYGKVLADSSYFSSVQIVILGVFPFFWFPIMSKYGRRPILTFCALFATGFNIGCGFAKNYGTQMVLRALVAVFMAPASALGNIVVTELFFSHQRGSRNGIWAMLLTMGPCFGPFIMSFVEQHAGTKWVFFVFAFMSFGVFVGWLFASETLYLRGENQGKGIRSFFGLVTKTPHRLSLEDFIHPFFRAKDYRVLVAACAYAIVFCYSSVVLSVEMPQVMGEKFHLDAQQTGLQFIAIILGCGLGEILSGPLSDFWMRRRIKKRGGVKIIQDRLWVSYNGFICVMFGLIIWGVRTQQAEEGVWNVTPLIGAAFASAGLQMVTTVLITFMVDANSHESVGTGLFINFVRQVWSFIGPFYFPYMFETLGFGGSCGLMAGIVGFAGLWIITIHFIGLRQQQVKLF</sequence>
<dbReference type="AlphaFoldDB" id="A0A060SYC1"/>
<dbReference type="SUPFAM" id="SSF103473">
    <property type="entry name" value="MFS general substrate transporter"/>
    <property type="match status" value="1"/>
</dbReference>
<accession>A0A060SYC1</accession>
<feature type="transmembrane region" description="Helical" evidence="6">
    <location>
        <begin position="392"/>
        <end position="417"/>
    </location>
</feature>
<feature type="domain" description="Major facilitator superfamily (MFS) profile" evidence="7">
    <location>
        <begin position="62"/>
        <end position="487"/>
    </location>
</feature>
<feature type="region of interest" description="Disordered" evidence="5">
    <location>
        <begin position="1"/>
        <end position="23"/>
    </location>
</feature>
<feature type="transmembrane region" description="Helical" evidence="6">
    <location>
        <begin position="216"/>
        <end position="235"/>
    </location>
</feature>
<dbReference type="EMBL" id="HG937691">
    <property type="protein sequence ID" value="CDP33890.1"/>
    <property type="molecule type" value="Genomic_DNA"/>
</dbReference>
<dbReference type="PROSITE" id="PS50850">
    <property type="entry name" value="MFS"/>
    <property type="match status" value="1"/>
</dbReference>
<evidence type="ECO:0000256" key="6">
    <source>
        <dbReference type="SAM" id="Phobius"/>
    </source>
</evidence>
<dbReference type="InterPro" id="IPR020846">
    <property type="entry name" value="MFS_dom"/>
</dbReference>
<comment type="subcellular location">
    <subcellularLocation>
        <location evidence="1">Membrane</location>
        <topology evidence="1">Multi-pass membrane protein</topology>
    </subcellularLocation>
</comment>
<feature type="transmembrane region" description="Helical" evidence="6">
    <location>
        <begin position="281"/>
        <end position="299"/>
    </location>
</feature>
<feature type="transmembrane region" description="Helical" evidence="6">
    <location>
        <begin position="153"/>
        <end position="175"/>
    </location>
</feature>
<name>A0A060SYC1_BLAAD</name>
<dbReference type="GO" id="GO:0005886">
    <property type="term" value="C:plasma membrane"/>
    <property type="evidence" value="ECO:0007669"/>
    <property type="project" value="TreeGrafter"/>
</dbReference>
<dbReference type="InterPro" id="IPR036259">
    <property type="entry name" value="MFS_trans_sf"/>
</dbReference>
<feature type="transmembrane region" description="Helical" evidence="6">
    <location>
        <begin position="460"/>
        <end position="481"/>
    </location>
</feature>
<proteinExistence type="predicted"/>
<dbReference type="PANTHER" id="PTHR23502">
    <property type="entry name" value="MAJOR FACILITATOR SUPERFAMILY"/>
    <property type="match status" value="1"/>
</dbReference>
<evidence type="ECO:0000256" key="1">
    <source>
        <dbReference type="ARBA" id="ARBA00004141"/>
    </source>
</evidence>
<keyword evidence="2 6" id="KW-0812">Transmembrane</keyword>
<organism evidence="8">
    <name type="scientific">Blastobotrys adeninivorans</name>
    <name type="common">Yeast</name>
    <name type="synonym">Arxula adeninivorans</name>
    <dbReference type="NCBI Taxonomy" id="409370"/>
    <lineage>
        <taxon>Eukaryota</taxon>
        <taxon>Fungi</taxon>
        <taxon>Dikarya</taxon>
        <taxon>Ascomycota</taxon>
        <taxon>Saccharomycotina</taxon>
        <taxon>Dipodascomycetes</taxon>
        <taxon>Dipodascales</taxon>
        <taxon>Trichomonascaceae</taxon>
        <taxon>Blastobotrys</taxon>
    </lineage>
</organism>
<evidence type="ECO:0000256" key="3">
    <source>
        <dbReference type="ARBA" id="ARBA00022989"/>
    </source>
</evidence>
<dbReference type="PhylomeDB" id="A0A060SYC1"/>
<feature type="transmembrane region" description="Helical" evidence="6">
    <location>
        <begin position="63"/>
        <end position="84"/>
    </location>
</feature>
<feature type="transmembrane region" description="Helical" evidence="6">
    <location>
        <begin position="128"/>
        <end position="147"/>
    </location>
</feature>
<evidence type="ECO:0000256" key="2">
    <source>
        <dbReference type="ARBA" id="ARBA00022692"/>
    </source>
</evidence>
<dbReference type="InterPro" id="IPR011701">
    <property type="entry name" value="MFS"/>
</dbReference>
<keyword evidence="3 6" id="KW-1133">Transmembrane helix</keyword>
<keyword evidence="4 6" id="KW-0472">Membrane</keyword>
<evidence type="ECO:0000256" key="4">
    <source>
        <dbReference type="ARBA" id="ARBA00023136"/>
    </source>
</evidence>
<dbReference type="Pfam" id="PF07690">
    <property type="entry name" value="MFS_1"/>
    <property type="match status" value="1"/>
</dbReference>
<feature type="transmembrane region" description="Helical" evidence="6">
    <location>
        <begin position="429"/>
        <end position="448"/>
    </location>
</feature>
<evidence type="ECO:0000256" key="5">
    <source>
        <dbReference type="SAM" id="MobiDB-lite"/>
    </source>
</evidence>
<reference evidence="8" key="1">
    <citation type="submission" date="2014-02" db="EMBL/GenBank/DDBJ databases">
        <authorList>
            <person name="Genoscope - CEA"/>
        </authorList>
    </citation>
    <scope>NUCLEOTIDE SEQUENCE</scope>
    <source>
        <strain evidence="8">LS3</strain>
    </source>
</reference>
<dbReference type="PANTHER" id="PTHR23502:SF2">
    <property type="entry name" value="TRANSPORTER, PUTATIVE (AFU_ORTHOLOGUE AFUA_2G08910)-RELATED"/>
    <property type="match status" value="1"/>
</dbReference>
<dbReference type="Gene3D" id="1.20.1250.20">
    <property type="entry name" value="MFS general substrate transporter like domains"/>
    <property type="match status" value="1"/>
</dbReference>